<sequence length="256" mass="28938">ANKKLKEINLNAFIYRNLTGDNTLQTHISFSLPFKYLPYITHDLKIERLFKTDDFDFLESRLIAKPVFAHYARVNSFPTEKTHISIDNEIEYLRANGDSLYALSKIDMSDDPTLHSFGLLKQNSDLLHKHSIGFISSSKTKKIALSLVSPQISSNPLSIIGEYTLDRENRIGKLKLPQEFGIHFEFGTPISNLTAFRIFYNLPLFNKDLYSTADGSVGFKIALPNIAPISFYLHSKGSLNTSLHLVEALRIGNDIA</sequence>
<dbReference type="Proteomes" id="UP000681720">
    <property type="component" value="Unassembled WGS sequence"/>
</dbReference>
<proteinExistence type="predicted"/>
<organism evidence="1 2">
    <name type="scientific">Rotaria magnacalcarata</name>
    <dbReference type="NCBI Taxonomy" id="392030"/>
    <lineage>
        <taxon>Eukaryota</taxon>
        <taxon>Metazoa</taxon>
        <taxon>Spiralia</taxon>
        <taxon>Gnathifera</taxon>
        <taxon>Rotifera</taxon>
        <taxon>Eurotatoria</taxon>
        <taxon>Bdelloidea</taxon>
        <taxon>Philodinida</taxon>
        <taxon>Philodinidae</taxon>
        <taxon>Rotaria</taxon>
    </lineage>
</organism>
<protein>
    <submittedName>
        <fullName evidence="1">Uncharacterized protein</fullName>
    </submittedName>
</protein>
<dbReference type="AlphaFoldDB" id="A0A8S3J0P0"/>
<comment type="caution">
    <text evidence="1">The sequence shown here is derived from an EMBL/GenBank/DDBJ whole genome shotgun (WGS) entry which is preliminary data.</text>
</comment>
<feature type="non-terminal residue" evidence="1">
    <location>
        <position position="256"/>
    </location>
</feature>
<evidence type="ECO:0000313" key="1">
    <source>
        <dbReference type="EMBL" id="CAF5208272.1"/>
    </source>
</evidence>
<feature type="non-terminal residue" evidence="1">
    <location>
        <position position="1"/>
    </location>
</feature>
<reference evidence="1" key="1">
    <citation type="submission" date="2021-02" db="EMBL/GenBank/DDBJ databases">
        <authorList>
            <person name="Nowell W R."/>
        </authorList>
    </citation>
    <scope>NUCLEOTIDE SEQUENCE</scope>
</reference>
<gene>
    <name evidence="1" type="ORF">GIL414_LOCUS78891</name>
</gene>
<name>A0A8S3J0P0_9BILA</name>
<dbReference type="EMBL" id="CAJOBJ010351029">
    <property type="protein sequence ID" value="CAF5208272.1"/>
    <property type="molecule type" value="Genomic_DNA"/>
</dbReference>
<accession>A0A8S3J0P0</accession>
<evidence type="ECO:0000313" key="2">
    <source>
        <dbReference type="Proteomes" id="UP000681720"/>
    </source>
</evidence>